<dbReference type="SUPFAM" id="SSF46548">
    <property type="entry name" value="alpha-helical ferredoxin"/>
    <property type="match status" value="1"/>
</dbReference>
<dbReference type="InterPro" id="IPR017900">
    <property type="entry name" value="4Fe4S_Fe_S_CS"/>
</dbReference>
<dbReference type="Gene3D" id="3.30.70.2740">
    <property type="match status" value="1"/>
</dbReference>
<keyword evidence="6" id="KW-0809">Transit peptide</keyword>
<dbReference type="InterPro" id="IPR017896">
    <property type="entry name" value="4Fe4S_Fe-S-bd"/>
</dbReference>
<evidence type="ECO:0000259" key="12">
    <source>
        <dbReference type="PROSITE" id="PS51387"/>
    </source>
</evidence>
<dbReference type="InParanoid" id="D4H0V6"/>
<evidence type="ECO:0000313" key="14">
    <source>
        <dbReference type="Proteomes" id="UP000002012"/>
    </source>
</evidence>
<dbReference type="eggNOG" id="COG0277">
    <property type="taxonomic scope" value="Bacteria"/>
</dbReference>
<organism evidence="13 14">
    <name type="scientific">Denitrovibrio acetiphilus (strain DSM 12809 / NBRC 114555 / N2460)</name>
    <dbReference type="NCBI Taxonomy" id="522772"/>
    <lineage>
        <taxon>Bacteria</taxon>
        <taxon>Pseudomonadati</taxon>
        <taxon>Deferribacterota</taxon>
        <taxon>Deferribacteres</taxon>
        <taxon>Deferribacterales</taxon>
        <taxon>Geovibrionaceae</taxon>
        <taxon>Denitrovibrio</taxon>
    </lineage>
</organism>
<dbReference type="Proteomes" id="UP000002012">
    <property type="component" value="Chromosome"/>
</dbReference>
<dbReference type="GO" id="GO:0004458">
    <property type="term" value="F:D-lactate dehydrogenase (cytochrome) activity"/>
    <property type="evidence" value="ECO:0007669"/>
    <property type="project" value="UniProtKB-EC"/>
</dbReference>
<evidence type="ECO:0000256" key="9">
    <source>
        <dbReference type="ARBA" id="ARBA00023014"/>
    </source>
</evidence>
<dbReference type="Pfam" id="PF01565">
    <property type="entry name" value="FAD_binding_4"/>
    <property type="match status" value="1"/>
</dbReference>
<dbReference type="Pfam" id="PF02913">
    <property type="entry name" value="FAD-oxidase_C"/>
    <property type="match status" value="1"/>
</dbReference>
<dbReference type="InterPro" id="IPR016167">
    <property type="entry name" value="FAD-bd_PCMH_sub1"/>
</dbReference>
<keyword evidence="14" id="KW-1185">Reference proteome</keyword>
<dbReference type="Pfam" id="PF13183">
    <property type="entry name" value="Fer4_8"/>
    <property type="match status" value="1"/>
</dbReference>
<dbReference type="PROSITE" id="PS51379">
    <property type="entry name" value="4FE4S_FER_2"/>
    <property type="match status" value="1"/>
</dbReference>
<dbReference type="InterPro" id="IPR036318">
    <property type="entry name" value="FAD-bd_PCMH-like_sf"/>
</dbReference>
<keyword evidence="5" id="KW-0274">FAD</keyword>
<gene>
    <name evidence="13" type="ordered locus">Dacet_1855</name>
</gene>
<dbReference type="AlphaFoldDB" id="D4H0V6"/>
<dbReference type="PROSITE" id="PS00198">
    <property type="entry name" value="4FE4S_FER_1"/>
    <property type="match status" value="1"/>
</dbReference>
<dbReference type="PANTHER" id="PTHR11748">
    <property type="entry name" value="D-LACTATE DEHYDROGENASE"/>
    <property type="match status" value="1"/>
</dbReference>
<evidence type="ECO:0000256" key="8">
    <source>
        <dbReference type="ARBA" id="ARBA00023004"/>
    </source>
</evidence>
<dbReference type="HOGENOM" id="CLU_010756_0_0_0"/>
<dbReference type="OrthoDB" id="9811557at2"/>
<keyword evidence="7" id="KW-0560">Oxidoreductase</keyword>
<dbReference type="Gene3D" id="1.10.1060.10">
    <property type="entry name" value="Alpha-helical ferredoxin"/>
    <property type="match status" value="1"/>
</dbReference>
<dbReference type="EC" id="1.1.2.4" evidence="10"/>
<dbReference type="GO" id="GO:1903457">
    <property type="term" value="P:lactate catabolic process"/>
    <property type="evidence" value="ECO:0007669"/>
    <property type="project" value="TreeGrafter"/>
</dbReference>
<dbReference type="PANTHER" id="PTHR11748:SF111">
    <property type="entry name" value="D-LACTATE DEHYDROGENASE, MITOCHONDRIAL-RELATED"/>
    <property type="match status" value="1"/>
</dbReference>
<dbReference type="SUPFAM" id="SSF56176">
    <property type="entry name" value="FAD-binding/transporter-associated domain-like"/>
    <property type="match status" value="1"/>
</dbReference>
<dbReference type="PaxDb" id="522772-Dacet_1855"/>
<dbReference type="Gene3D" id="3.30.465.10">
    <property type="match status" value="1"/>
</dbReference>
<dbReference type="eggNOG" id="COG0247">
    <property type="taxonomic scope" value="Bacteria"/>
</dbReference>
<dbReference type="GO" id="GO:0071949">
    <property type="term" value="F:FAD binding"/>
    <property type="evidence" value="ECO:0007669"/>
    <property type="project" value="InterPro"/>
</dbReference>
<dbReference type="STRING" id="522772.Dacet_1855"/>
<keyword evidence="8" id="KW-0408">Iron</keyword>
<name>D4H0V6_DENA2</name>
<dbReference type="GO" id="GO:0046872">
    <property type="term" value="F:metal ion binding"/>
    <property type="evidence" value="ECO:0007669"/>
    <property type="project" value="UniProtKB-KW"/>
</dbReference>
<evidence type="ECO:0000256" key="4">
    <source>
        <dbReference type="ARBA" id="ARBA00022723"/>
    </source>
</evidence>
<feature type="domain" description="4Fe-4S ferredoxin-type" evidence="11">
    <location>
        <begin position="596"/>
        <end position="627"/>
    </location>
</feature>
<dbReference type="KEGG" id="dap:Dacet_1855"/>
<dbReference type="InterPro" id="IPR004113">
    <property type="entry name" value="FAD-bd_oxidored_4_C"/>
</dbReference>
<dbReference type="RefSeq" id="WP_013011129.1">
    <property type="nucleotide sequence ID" value="NC_013943.1"/>
</dbReference>
<keyword evidence="9" id="KW-0411">Iron-sulfur</keyword>
<dbReference type="NCBIfam" id="NF008369">
    <property type="entry name" value="PRK11168.1"/>
    <property type="match status" value="1"/>
</dbReference>
<dbReference type="FunCoup" id="D4H0V6">
    <property type="interactions" value="62"/>
</dbReference>
<comment type="similarity">
    <text evidence="2">Belongs to the FAD-binding oxidoreductase/transferase type 4 family.</text>
</comment>
<evidence type="ECO:0000259" key="11">
    <source>
        <dbReference type="PROSITE" id="PS51379"/>
    </source>
</evidence>
<accession>D4H0V6</accession>
<dbReference type="InterPro" id="IPR009051">
    <property type="entry name" value="Helical_ferredxn"/>
</dbReference>
<dbReference type="GO" id="GO:0051536">
    <property type="term" value="F:iron-sulfur cluster binding"/>
    <property type="evidence" value="ECO:0007669"/>
    <property type="project" value="UniProtKB-KW"/>
</dbReference>
<evidence type="ECO:0000256" key="7">
    <source>
        <dbReference type="ARBA" id="ARBA00023002"/>
    </source>
</evidence>
<sequence precursor="true">MPQLTKNIFEELSENIKGDVYTDTVRRYLHSTDGSIFRVEPACVVYPKDVEDVVTAVKFASRYGLSVHSRGAGSGLCGSAIGNGIILDFAKYMNGLIELDVRGKTFTCLPGYRFGELELELKGQGLFFPPDPSSGEYATFGGMYGTNASGAHSVKYGNVADYIEDAEFVTTEGNIYTLSGLAETVYEDLDEPFKKLMQICEENSELIKKGYPPVKYNSNGYNLRDMLKNSSLHLGKLLGGSEGTLAVTTRLKFRLLDKPTHDSLVVAYFDNIINSAKAVQAILPMNPAGIEIMDKSLLSLAKESDAKLREAIPDGYDNVCMIEFDGYSEEETSALAEQAREILERENLSPEMHMAATAEEKAKFWAVRKAAVPILYKLKGKKKILALIEDAAVPTDRLVEYFEGLYSLLEEHEVDFVIYGHIAKGLLHTRPLLDLKDPYDIEMLKKLDDKVFELVNRLGGAVSGEHGDGRLRSCYIKKQYGELYDVFQDVKSVFDPERRLNPDILTLHDEYQMMKYLRFGKDYRSSDMKDKRLVWAEGFTEEAEKCHGCSKCTTVTPATRMCPVYKVTRDELSAPKAKANILRALMSGAIDNKAIYEKSLQEVISHCVTCGSCHVECPSNVNIPKLSMEAKAQYVKKFGSKFSDMVPTHLETMGRKLRKITWAMEPFMRFRASRKVLELTSGIAAEREFVPLDRLSLFDRLAGHKSPEGGKKVMFFSGCYAGYVRPNIGMSAVQVLEKAGFEVIVPEQHCCGLPHLSKGIRDGSKKKIDQNIESWGHLVDEVDYIVTTCTSCGLSLYKEWAYIRSDEIIDKIKDKLVHISTLVNENRDKLELEASGVKLAYHKSCHFRILPDNDSSVNMLRSVEGIDVEDLASNCCGMAGSWGMKAENYYLSKEIGSPMTEKLIRSDAPVGVTDCPTCTIQMVHMGGGKVIKHPIEVIAECLKK</sequence>
<dbReference type="InterPro" id="IPR004017">
    <property type="entry name" value="Cys_rich_dom"/>
</dbReference>
<dbReference type="GO" id="GO:0008720">
    <property type="term" value="F:D-lactate dehydrogenase (NAD+) activity"/>
    <property type="evidence" value="ECO:0007669"/>
    <property type="project" value="TreeGrafter"/>
</dbReference>
<evidence type="ECO:0000256" key="1">
    <source>
        <dbReference type="ARBA" id="ARBA00001974"/>
    </source>
</evidence>
<evidence type="ECO:0000313" key="13">
    <source>
        <dbReference type="EMBL" id="ADD68619.1"/>
    </source>
</evidence>
<dbReference type="InterPro" id="IPR016169">
    <property type="entry name" value="FAD-bd_PCMH_sub2"/>
</dbReference>
<evidence type="ECO:0000256" key="10">
    <source>
        <dbReference type="ARBA" id="ARBA00038897"/>
    </source>
</evidence>
<reference evidence="13 14" key="1">
    <citation type="journal article" date="2010" name="Stand. Genomic Sci.">
        <title>Complete genome sequence of Denitrovibrio acetiphilus type strain (N2460).</title>
        <authorList>
            <person name="Kiss H."/>
            <person name="Lang E."/>
            <person name="Lapidus A."/>
            <person name="Copeland A."/>
            <person name="Nolan M."/>
            <person name="Glavina Del Rio T."/>
            <person name="Chen F."/>
            <person name="Lucas S."/>
            <person name="Tice H."/>
            <person name="Cheng J.F."/>
            <person name="Han C."/>
            <person name="Goodwin L."/>
            <person name="Pitluck S."/>
            <person name="Liolios K."/>
            <person name="Pati A."/>
            <person name="Ivanova N."/>
            <person name="Mavromatis K."/>
            <person name="Chen A."/>
            <person name="Palaniappan K."/>
            <person name="Land M."/>
            <person name="Hauser L."/>
            <person name="Chang Y.J."/>
            <person name="Jeffries C.D."/>
            <person name="Detter J.C."/>
            <person name="Brettin T."/>
            <person name="Spring S."/>
            <person name="Rohde M."/>
            <person name="Goker M."/>
            <person name="Woyke T."/>
            <person name="Bristow J."/>
            <person name="Eisen J.A."/>
            <person name="Markowitz V."/>
            <person name="Hugenholtz P."/>
            <person name="Kyrpides N.C."/>
            <person name="Klenk H.P."/>
        </authorList>
    </citation>
    <scope>NUCLEOTIDE SEQUENCE [LARGE SCALE GENOMIC DNA]</scope>
    <source>
        <strain evidence="14">DSM 12809 / NBRC 114555 / N2460</strain>
    </source>
</reference>
<dbReference type="SUPFAM" id="SSF55103">
    <property type="entry name" value="FAD-linked oxidases, C-terminal domain"/>
    <property type="match status" value="1"/>
</dbReference>
<evidence type="ECO:0000256" key="6">
    <source>
        <dbReference type="ARBA" id="ARBA00022946"/>
    </source>
</evidence>
<keyword evidence="4" id="KW-0479">Metal-binding</keyword>
<dbReference type="InterPro" id="IPR016166">
    <property type="entry name" value="FAD-bd_PCMH"/>
</dbReference>
<dbReference type="Gene3D" id="3.30.43.10">
    <property type="entry name" value="Uridine Diphospho-n-acetylenolpyruvylglucosamine Reductase, domain 2"/>
    <property type="match status" value="1"/>
</dbReference>
<dbReference type="InterPro" id="IPR016164">
    <property type="entry name" value="FAD-linked_Oxase-like_C"/>
</dbReference>
<dbReference type="EMBL" id="CP001968">
    <property type="protein sequence ID" value="ADD68619.1"/>
    <property type="molecule type" value="Genomic_DNA"/>
</dbReference>
<evidence type="ECO:0000256" key="2">
    <source>
        <dbReference type="ARBA" id="ARBA00008000"/>
    </source>
</evidence>
<dbReference type="Gene3D" id="3.30.70.2190">
    <property type="match status" value="1"/>
</dbReference>
<dbReference type="Pfam" id="PF02754">
    <property type="entry name" value="CCG"/>
    <property type="match status" value="2"/>
</dbReference>
<protein>
    <recommendedName>
        <fullName evidence="10">D-lactate dehydrogenase (cytochrome)</fullName>
        <ecNumber evidence="10">1.1.2.4</ecNumber>
    </recommendedName>
</protein>
<dbReference type="PROSITE" id="PS51387">
    <property type="entry name" value="FAD_PCMH"/>
    <property type="match status" value="1"/>
</dbReference>
<comment type="cofactor">
    <cofactor evidence="1">
        <name>FAD</name>
        <dbReference type="ChEBI" id="CHEBI:57692"/>
    </cofactor>
</comment>
<dbReference type="InterPro" id="IPR006094">
    <property type="entry name" value="Oxid_FAD_bind_N"/>
</dbReference>
<keyword evidence="3" id="KW-0285">Flavoprotein</keyword>
<proteinExistence type="inferred from homology"/>
<evidence type="ECO:0000256" key="3">
    <source>
        <dbReference type="ARBA" id="ARBA00022630"/>
    </source>
</evidence>
<feature type="domain" description="FAD-binding PCMH-type" evidence="12">
    <location>
        <begin position="37"/>
        <end position="258"/>
    </location>
</feature>
<evidence type="ECO:0000256" key="5">
    <source>
        <dbReference type="ARBA" id="ARBA00022827"/>
    </source>
</evidence>